<reference evidence="1" key="1">
    <citation type="submission" date="2021-06" db="EMBL/GenBank/DDBJ databases">
        <authorList>
            <person name="Kallberg Y."/>
            <person name="Tangrot J."/>
            <person name="Rosling A."/>
        </authorList>
    </citation>
    <scope>NUCLEOTIDE SEQUENCE</scope>
    <source>
        <strain evidence="1">CL356</strain>
    </source>
</reference>
<accession>A0ACA9L4R0</accession>
<evidence type="ECO:0000313" key="2">
    <source>
        <dbReference type="Proteomes" id="UP000789525"/>
    </source>
</evidence>
<dbReference type="EMBL" id="CAJVPT010004484">
    <property type="protein sequence ID" value="CAG8508747.1"/>
    <property type="molecule type" value="Genomic_DNA"/>
</dbReference>
<proteinExistence type="predicted"/>
<protein>
    <submittedName>
        <fullName evidence="1">15230_t:CDS:1</fullName>
    </submittedName>
</protein>
<name>A0ACA9L4R0_9GLOM</name>
<comment type="caution">
    <text evidence="1">The sequence shown here is derived from an EMBL/GenBank/DDBJ whole genome shotgun (WGS) entry which is preliminary data.</text>
</comment>
<organism evidence="1 2">
    <name type="scientific">Acaulospora colombiana</name>
    <dbReference type="NCBI Taxonomy" id="27376"/>
    <lineage>
        <taxon>Eukaryota</taxon>
        <taxon>Fungi</taxon>
        <taxon>Fungi incertae sedis</taxon>
        <taxon>Mucoromycota</taxon>
        <taxon>Glomeromycotina</taxon>
        <taxon>Glomeromycetes</taxon>
        <taxon>Diversisporales</taxon>
        <taxon>Acaulosporaceae</taxon>
        <taxon>Acaulospora</taxon>
    </lineage>
</organism>
<sequence length="243" mass="27930">MGSTKSLQYEVLVYPPPEEQSANSVPQRPLMQTQFRRFPCDRENMQQYWIPEGFRPVLVHRHLLMSSLAVTNDFNDSRKMTSNASPLRQRNSSITLDTSTGGNLTHRSKRRRIFGSSKHPEISLVTFKATALYYKTKCKELMNNGTIANPPIDPPSKIIGKMWSEEPEHVKKHYERLARKTTKHRSVCPSSKTTTNQPPQKLLSHDEPFEVPVALSTTIRNRKVLQTSSEDFTRCHPSELIKR</sequence>
<evidence type="ECO:0000313" key="1">
    <source>
        <dbReference type="EMBL" id="CAG8508747.1"/>
    </source>
</evidence>
<dbReference type="Proteomes" id="UP000789525">
    <property type="component" value="Unassembled WGS sequence"/>
</dbReference>
<gene>
    <name evidence="1" type="ORF">ACOLOM_LOCUS3122</name>
</gene>
<keyword evidence="2" id="KW-1185">Reference proteome</keyword>